<dbReference type="Pfam" id="PF00294">
    <property type="entry name" value="PfkB"/>
    <property type="match status" value="1"/>
</dbReference>
<keyword evidence="15" id="KW-1185">Reference proteome</keyword>
<dbReference type="OrthoDB" id="415590at2759"/>
<keyword evidence="12" id="KW-0539">Nucleus</keyword>
<keyword evidence="7 12" id="KW-0418">Kinase</keyword>
<dbReference type="InterPro" id="IPR011611">
    <property type="entry name" value="PfkB_dom"/>
</dbReference>
<reference evidence="15" key="1">
    <citation type="submission" date="2015-09" db="EMBL/GenBank/DDBJ databases">
        <authorList>
            <consortium name="Pathogen Informatics"/>
        </authorList>
    </citation>
    <scope>NUCLEOTIDE SEQUENCE [LARGE SCALE GENOMIC DNA]</scope>
    <source>
        <strain evidence="15">Lake Konstanz</strain>
    </source>
</reference>
<dbReference type="GO" id="GO:0005737">
    <property type="term" value="C:cytoplasm"/>
    <property type="evidence" value="ECO:0007669"/>
    <property type="project" value="UniProtKB-SubCell"/>
</dbReference>
<dbReference type="GO" id="GO:0005524">
    <property type="term" value="F:ATP binding"/>
    <property type="evidence" value="ECO:0007669"/>
    <property type="project" value="UniProtKB-UniRule"/>
</dbReference>
<feature type="binding site" evidence="12">
    <location>
        <position position="276"/>
    </location>
    <ligand>
        <name>K(+)</name>
        <dbReference type="ChEBI" id="CHEBI:29103"/>
    </ligand>
</feature>
<dbReference type="InterPro" id="IPR011877">
    <property type="entry name" value="Ribokinase"/>
</dbReference>
<dbReference type="EMBL" id="CYKH01002220">
    <property type="protein sequence ID" value="CUG94093.1"/>
    <property type="molecule type" value="Genomic_DNA"/>
</dbReference>
<dbReference type="HAMAP" id="MF_01987">
    <property type="entry name" value="Ribokinase"/>
    <property type="match status" value="1"/>
</dbReference>
<dbReference type="PROSITE" id="PS00584">
    <property type="entry name" value="PFKB_KINASES_2"/>
    <property type="match status" value="1"/>
</dbReference>
<evidence type="ECO:0000256" key="9">
    <source>
        <dbReference type="ARBA" id="ARBA00022842"/>
    </source>
</evidence>
<evidence type="ECO:0000256" key="3">
    <source>
        <dbReference type="ARBA" id="ARBA00016943"/>
    </source>
</evidence>
<comment type="subunit">
    <text evidence="12">Homodimer.</text>
</comment>
<feature type="binding site" evidence="12">
    <location>
        <position position="282"/>
    </location>
    <ligand>
        <name>substrate</name>
    </ligand>
</feature>
<comment type="similarity">
    <text evidence="12">Belongs to the carbohydrate kinase PfkB family. Ribokinase subfamily.</text>
</comment>
<dbReference type="VEuPathDB" id="TriTrypDB:BSAL_46460"/>
<dbReference type="GO" id="GO:0019303">
    <property type="term" value="P:D-ribose catabolic process"/>
    <property type="evidence" value="ECO:0007669"/>
    <property type="project" value="UniProtKB-UniRule"/>
</dbReference>
<dbReference type="AlphaFoldDB" id="A0A0S4JY74"/>
<comment type="pathway">
    <text evidence="12">Carbohydrate metabolism; D-ribose degradation; D-ribose 5-phosphate from beta-D-ribopyranose: step 2/2.</text>
</comment>
<evidence type="ECO:0000259" key="13">
    <source>
        <dbReference type="Pfam" id="PF00294"/>
    </source>
</evidence>
<evidence type="ECO:0000256" key="8">
    <source>
        <dbReference type="ARBA" id="ARBA00022840"/>
    </source>
</evidence>
<keyword evidence="9 12" id="KW-0460">Magnesium</keyword>
<feature type="binding site" evidence="12">
    <location>
        <position position="321"/>
    </location>
    <ligand>
        <name>K(+)</name>
        <dbReference type="ChEBI" id="CHEBI:29103"/>
    </ligand>
</feature>
<keyword evidence="12" id="KW-0963">Cytoplasm</keyword>
<evidence type="ECO:0000256" key="2">
    <source>
        <dbReference type="ARBA" id="ARBA00012035"/>
    </source>
</evidence>
<feature type="binding site" evidence="12">
    <location>
        <begin position="58"/>
        <end position="62"/>
    </location>
    <ligand>
        <name>substrate</name>
    </ligand>
</feature>
<dbReference type="InterPro" id="IPR002139">
    <property type="entry name" value="Ribo/fructo_kinase"/>
</dbReference>
<keyword evidence="8 12" id="KW-0067">ATP-binding</keyword>
<comment type="caution">
    <text evidence="12">Lacks conserved residue(s) required for the propagation of feature annotation.</text>
</comment>
<evidence type="ECO:0000313" key="14">
    <source>
        <dbReference type="EMBL" id="CUG94093.1"/>
    </source>
</evidence>
<feature type="domain" description="Carbohydrate kinase PfkB" evidence="13">
    <location>
        <begin position="23"/>
        <end position="323"/>
    </location>
</feature>
<feature type="binding site" evidence="12">
    <location>
        <position position="213"/>
    </location>
    <ligand>
        <name>ATP</name>
        <dbReference type="ChEBI" id="CHEBI:30616"/>
    </ligand>
</feature>
<feature type="binding site" evidence="12">
    <location>
        <position position="317"/>
    </location>
    <ligand>
        <name>K(+)</name>
        <dbReference type="ChEBI" id="CHEBI:29103"/>
    </ligand>
</feature>
<dbReference type="Proteomes" id="UP000051952">
    <property type="component" value="Unassembled WGS sequence"/>
</dbReference>
<sequence>MNRVEVLQNQTGKPTAASGPRPIVVLGACFLDYIGYVEGMPKPGETRHSKQFAKGFGGKGANQAVMAGRLGAGVRMVSVVGNDGDGQAYQAELAKNGVACDTVFAVNGAASGLALIFVDRNTAQNEIVICPNATDALTVEFLRSKTQNYKQFLHGCKILVCQNEIPLATTLDVIKAAHEQGVYTIFNTAPAPSAEDAARITPYLQHVSLFCPNETEASILTGLDVKDAASAFEAVKKLQSQGVADVVITLGSQGYVIGAKGSAPQHFNSVRVKAVDTTGAGDCFVGAMTCFLNKGKSLSDACKLANICASVSVQRKGTQSSYPYPNELPPELSA</sequence>
<dbReference type="Gene3D" id="3.40.1190.20">
    <property type="match status" value="1"/>
</dbReference>
<dbReference type="PANTHER" id="PTHR10584:SF166">
    <property type="entry name" value="RIBOKINASE"/>
    <property type="match status" value="1"/>
</dbReference>
<organism evidence="14 15">
    <name type="scientific">Bodo saltans</name>
    <name type="common">Flagellated protozoan</name>
    <dbReference type="NCBI Taxonomy" id="75058"/>
    <lineage>
        <taxon>Eukaryota</taxon>
        <taxon>Discoba</taxon>
        <taxon>Euglenozoa</taxon>
        <taxon>Kinetoplastea</taxon>
        <taxon>Metakinetoplastina</taxon>
        <taxon>Eubodonida</taxon>
        <taxon>Bodonidae</taxon>
        <taxon>Bodo</taxon>
    </lineage>
</organism>
<keyword evidence="4 12" id="KW-0808">Transferase</keyword>
<feature type="binding site" evidence="12">
    <location>
        <position position="164"/>
    </location>
    <ligand>
        <name>substrate</name>
    </ligand>
</feature>
<dbReference type="EC" id="2.7.1.15" evidence="2 12"/>
<dbReference type="GO" id="GO:0004747">
    <property type="term" value="F:ribokinase activity"/>
    <property type="evidence" value="ECO:0007669"/>
    <property type="project" value="UniProtKB-UniRule"/>
</dbReference>
<keyword evidence="10 12" id="KW-0630">Potassium</keyword>
<feature type="binding site" evidence="12">
    <location>
        <position position="306"/>
    </location>
    <ligand>
        <name>ATP</name>
        <dbReference type="ChEBI" id="CHEBI:30616"/>
    </ligand>
</feature>
<comment type="subcellular location">
    <subcellularLocation>
        <location evidence="12">Cytoplasm</location>
    </subcellularLocation>
    <subcellularLocation>
        <location evidence="12">Nucleus</location>
    </subcellularLocation>
</comment>
<comment type="similarity">
    <text evidence="1">Belongs to the carbohydrate kinase pfkB family.</text>
</comment>
<comment type="catalytic activity">
    <reaction evidence="12">
        <text>D-ribose + ATP = D-ribose 5-phosphate + ADP + H(+)</text>
        <dbReference type="Rhea" id="RHEA:13697"/>
        <dbReference type="ChEBI" id="CHEBI:15378"/>
        <dbReference type="ChEBI" id="CHEBI:30616"/>
        <dbReference type="ChEBI" id="CHEBI:47013"/>
        <dbReference type="ChEBI" id="CHEBI:78346"/>
        <dbReference type="ChEBI" id="CHEBI:456216"/>
        <dbReference type="EC" id="2.7.1.15"/>
    </reaction>
</comment>
<feature type="binding site" evidence="12">
    <location>
        <position position="312"/>
    </location>
    <ligand>
        <name>K(+)</name>
        <dbReference type="ChEBI" id="CHEBI:29103"/>
    </ligand>
</feature>
<evidence type="ECO:0000256" key="11">
    <source>
        <dbReference type="ARBA" id="ARBA00023277"/>
    </source>
</evidence>
<dbReference type="PANTHER" id="PTHR10584">
    <property type="entry name" value="SUGAR KINASE"/>
    <property type="match status" value="1"/>
</dbReference>
<name>A0A0S4JY74_BODSA</name>
<proteinExistence type="inferred from homology"/>
<feature type="binding site" evidence="12">
    <location>
        <position position="278"/>
    </location>
    <ligand>
        <name>K(+)</name>
        <dbReference type="ChEBI" id="CHEBI:29103"/>
    </ligand>
</feature>
<dbReference type="CDD" id="cd01174">
    <property type="entry name" value="ribokinase"/>
    <property type="match status" value="1"/>
</dbReference>
<dbReference type="UniPathway" id="UPA00916">
    <property type="reaction ID" value="UER00889"/>
</dbReference>
<dbReference type="GO" id="GO:0005634">
    <property type="term" value="C:nucleus"/>
    <property type="evidence" value="ECO:0007669"/>
    <property type="project" value="UniProtKB-SubCell"/>
</dbReference>
<evidence type="ECO:0000256" key="7">
    <source>
        <dbReference type="ARBA" id="ARBA00022777"/>
    </source>
</evidence>
<accession>A0A0S4JY74</accession>
<evidence type="ECO:0000313" key="15">
    <source>
        <dbReference type="Proteomes" id="UP000051952"/>
    </source>
</evidence>
<comment type="cofactor">
    <cofactor evidence="12">
        <name>Mg(2+)</name>
        <dbReference type="ChEBI" id="CHEBI:18420"/>
    </cofactor>
    <text evidence="12">Requires a divalent cation, most likely magnesium in vivo, as an electrophilic catalyst to aid phosphoryl group transfer. It is the chelate of the metal and the nucleotide that is the actual substrate.</text>
</comment>
<feature type="binding site" evidence="12">
    <location>
        <begin position="281"/>
        <end position="282"/>
    </location>
    <ligand>
        <name>ATP</name>
        <dbReference type="ChEBI" id="CHEBI:30616"/>
    </ligand>
</feature>
<dbReference type="OMA" id="DIVLIQQ"/>
<evidence type="ECO:0000256" key="1">
    <source>
        <dbReference type="ARBA" id="ARBA00005380"/>
    </source>
</evidence>
<dbReference type="NCBIfam" id="TIGR02152">
    <property type="entry name" value="D_ribokin_bact"/>
    <property type="match status" value="1"/>
</dbReference>
<dbReference type="GO" id="GO:0046872">
    <property type="term" value="F:metal ion binding"/>
    <property type="evidence" value="ECO:0007669"/>
    <property type="project" value="UniProtKB-KW"/>
</dbReference>
<keyword evidence="5 12" id="KW-0479">Metal-binding</keyword>
<dbReference type="SUPFAM" id="SSF53613">
    <property type="entry name" value="Ribokinase-like"/>
    <property type="match status" value="1"/>
</dbReference>
<evidence type="ECO:0000256" key="4">
    <source>
        <dbReference type="ARBA" id="ARBA00022679"/>
    </source>
</evidence>
<feature type="binding site" evidence="12">
    <location>
        <begin position="30"/>
        <end position="32"/>
    </location>
    <ligand>
        <name>substrate</name>
    </ligand>
</feature>
<keyword evidence="11 12" id="KW-0119">Carbohydrate metabolism</keyword>
<evidence type="ECO:0000256" key="12">
    <source>
        <dbReference type="HAMAP-Rule" id="MF_03215"/>
    </source>
</evidence>
<keyword evidence="6 12" id="KW-0547">Nucleotide-binding</keyword>
<evidence type="ECO:0000256" key="5">
    <source>
        <dbReference type="ARBA" id="ARBA00022723"/>
    </source>
</evidence>
<dbReference type="InterPro" id="IPR029056">
    <property type="entry name" value="Ribokinase-like"/>
</dbReference>
<comment type="activity regulation">
    <text evidence="12">Activated by a monovalent cation that binds near, but not in, the active site. The most likely occupant of the site in vivo is potassium. Ion binding induces a conformational change that may alter substrate affinity.</text>
</comment>
<protein>
    <recommendedName>
        <fullName evidence="3 12">Ribokinase</fullName>
        <shortName evidence="12">RK</shortName>
        <ecNumber evidence="2 12">2.7.1.15</ecNumber>
    </recommendedName>
</protein>
<evidence type="ECO:0000256" key="10">
    <source>
        <dbReference type="ARBA" id="ARBA00022958"/>
    </source>
</evidence>
<comment type="function">
    <text evidence="12">Catalyzes the phosphorylation of ribose at O-5 in a reaction requiring ATP and magnesium. The resulting D-ribose-5-phosphate can then be used either for sythesis of nucleotides, histidine, and tryptophan, or as a component of the pentose phosphate pathway.</text>
</comment>
<dbReference type="PRINTS" id="PR00990">
    <property type="entry name" value="RIBOKINASE"/>
</dbReference>
<evidence type="ECO:0000256" key="6">
    <source>
        <dbReference type="ARBA" id="ARBA00022741"/>
    </source>
</evidence>
<feature type="active site" description="Proton acceptor" evidence="12">
    <location>
        <position position="282"/>
    </location>
</feature>
<dbReference type="InterPro" id="IPR002173">
    <property type="entry name" value="Carboh/pur_kinase_PfkB_CS"/>
</dbReference>
<gene>
    <name evidence="14" type="ORF">BSAL_46460</name>
</gene>
<feature type="binding site" evidence="12">
    <location>
        <position position="315"/>
    </location>
    <ligand>
        <name>K(+)</name>
        <dbReference type="ChEBI" id="CHEBI:29103"/>
    </ligand>
</feature>
<feature type="binding site" evidence="12">
    <location>
        <begin position="249"/>
        <end position="254"/>
    </location>
    <ligand>
        <name>ATP</name>
        <dbReference type="ChEBI" id="CHEBI:30616"/>
    </ligand>
</feature>